<dbReference type="AlphaFoldDB" id="A0A821QWR4"/>
<sequence length="719" mass="81608">MAKSAPVNDVLCSAVEYLVKLGSNLRRRSETLKDKRIKKEKLRNTLAVQKAANKVLLLCELSKKSIVTVESSVNTILSQIKTLQGSAYSGKSYSSENISNYEYFEYNSRRLKIRQKFNLKHYTSAKVVATAMPTSLASKYPVFYDCKLLRLRKRAKRNEENSKSTNSETFKSVSFNDSIVVCGENEKSGIACSNSDELSQNLVAEGNKKNPTKRKLSSSEDGSEDCTKSINRKKVNSIELERKSSKKGNPYANIEKQDLVKNNPEKNSTVNEMNKNDGTDNSIQTSFNENVMESLINKDTHAEDENDIKSNDEREEENLKSQSENIAITNNYESDRSEDSNSSKKTYIKCVNINRLLRPDKIPKDLPPVVIESDSDDNLNKNPKPKKKSKHKSINSKCNLTTFKTYTQYGKKEKDVHNFKPCKFSIHITRLPKLTPEYLLSQNLKRIVQNETVLCEISSTVVTDIPSEQSGKSNDGKEKLKLDEDILATKTSLLHHSDSELSDDDTSNVNETVKKQLLCDSDSDKENPKDNSPYNNKNDSGKEAIHTNETIEQNLDKDKCIEDRVRKKSNSIDSDSNNIVQQKESKLDSHRVLLTPDITNKETNEDCDLFDKLKDSVEQSDNNECIETPESKQIRLFDSTTKRKFLSFSSSSDTEDEQLKKTYEKIREDLLRDSPEKELLNKSGSESSKSNTSGDSDTKLKKRKLTKRRANENSKVRIT</sequence>
<feature type="region of interest" description="Disordered" evidence="1">
    <location>
        <begin position="361"/>
        <end position="394"/>
    </location>
</feature>
<feature type="region of interest" description="Disordered" evidence="1">
    <location>
        <begin position="566"/>
        <end position="585"/>
    </location>
</feature>
<comment type="caution">
    <text evidence="2">The sequence shown here is derived from an EMBL/GenBank/DDBJ whole genome shotgun (WGS) entry which is preliminary data.</text>
</comment>
<feature type="region of interest" description="Disordered" evidence="1">
    <location>
        <begin position="667"/>
        <end position="719"/>
    </location>
</feature>
<feature type="region of interest" description="Disordered" evidence="1">
    <location>
        <begin position="297"/>
        <end position="343"/>
    </location>
</feature>
<evidence type="ECO:0000313" key="2">
    <source>
        <dbReference type="EMBL" id="CAF4831102.1"/>
    </source>
</evidence>
<evidence type="ECO:0000256" key="1">
    <source>
        <dbReference type="SAM" id="MobiDB-lite"/>
    </source>
</evidence>
<feature type="compositionally biased region" description="Basic and acidic residues" evidence="1">
    <location>
        <begin position="297"/>
        <end position="312"/>
    </location>
</feature>
<organism evidence="2 3">
    <name type="scientific">Pieris macdunnoughi</name>
    <dbReference type="NCBI Taxonomy" id="345717"/>
    <lineage>
        <taxon>Eukaryota</taxon>
        <taxon>Metazoa</taxon>
        <taxon>Ecdysozoa</taxon>
        <taxon>Arthropoda</taxon>
        <taxon>Hexapoda</taxon>
        <taxon>Insecta</taxon>
        <taxon>Pterygota</taxon>
        <taxon>Neoptera</taxon>
        <taxon>Endopterygota</taxon>
        <taxon>Lepidoptera</taxon>
        <taxon>Glossata</taxon>
        <taxon>Ditrysia</taxon>
        <taxon>Papilionoidea</taxon>
        <taxon>Pieridae</taxon>
        <taxon>Pierinae</taxon>
        <taxon>Pieris</taxon>
    </lineage>
</organism>
<feature type="region of interest" description="Disordered" evidence="1">
    <location>
        <begin position="517"/>
        <end position="556"/>
    </location>
</feature>
<proteinExistence type="predicted"/>
<keyword evidence="3" id="KW-1185">Reference proteome</keyword>
<feature type="compositionally biased region" description="Basic residues" evidence="1">
    <location>
        <begin position="383"/>
        <end position="394"/>
    </location>
</feature>
<feature type="compositionally biased region" description="Basic and acidic residues" evidence="1">
    <location>
        <begin position="333"/>
        <end position="342"/>
    </location>
</feature>
<feature type="compositionally biased region" description="Basic and acidic residues" evidence="1">
    <location>
        <begin position="709"/>
        <end position="719"/>
    </location>
</feature>
<name>A0A821QWR4_9NEOP</name>
<evidence type="ECO:0000313" key="3">
    <source>
        <dbReference type="Proteomes" id="UP000663880"/>
    </source>
</evidence>
<dbReference type="OrthoDB" id="9900844at2759"/>
<dbReference type="Proteomes" id="UP000663880">
    <property type="component" value="Unassembled WGS sequence"/>
</dbReference>
<dbReference type="EMBL" id="CAJOBZ010000010">
    <property type="protein sequence ID" value="CAF4831102.1"/>
    <property type="molecule type" value="Genomic_DNA"/>
</dbReference>
<feature type="compositionally biased region" description="Polar residues" evidence="1">
    <location>
        <begin position="320"/>
        <end position="332"/>
    </location>
</feature>
<reference evidence="2" key="1">
    <citation type="submission" date="2021-02" db="EMBL/GenBank/DDBJ databases">
        <authorList>
            <person name="Steward A R."/>
        </authorList>
    </citation>
    <scope>NUCLEOTIDE SEQUENCE</scope>
</reference>
<feature type="compositionally biased region" description="Low complexity" evidence="1">
    <location>
        <begin position="681"/>
        <end position="695"/>
    </location>
</feature>
<feature type="region of interest" description="Disordered" evidence="1">
    <location>
        <begin position="203"/>
        <end position="284"/>
    </location>
</feature>
<feature type="compositionally biased region" description="Basic and acidic residues" evidence="1">
    <location>
        <begin position="667"/>
        <end position="680"/>
    </location>
</feature>
<protein>
    <submittedName>
        <fullName evidence="2">Uncharacterized protein</fullName>
    </submittedName>
</protein>
<accession>A0A821QWR4</accession>
<gene>
    <name evidence="2" type="ORF">PMACD_LOCUS5300</name>
</gene>